<dbReference type="Proteomes" id="UP000252707">
    <property type="component" value="Unassembled WGS sequence"/>
</dbReference>
<organism evidence="1 2">
    <name type="scientific">Thioalbus denitrificans</name>
    <dbReference type="NCBI Taxonomy" id="547122"/>
    <lineage>
        <taxon>Bacteria</taxon>
        <taxon>Pseudomonadati</taxon>
        <taxon>Pseudomonadota</taxon>
        <taxon>Gammaproteobacteria</taxon>
        <taxon>Chromatiales</taxon>
        <taxon>Ectothiorhodospiraceae</taxon>
        <taxon>Thioalbus</taxon>
    </lineage>
</organism>
<evidence type="ECO:0000313" key="2">
    <source>
        <dbReference type="Proteomes" id="UP000252707"/>
    </source>
</evidence>
<keyword evidence="2" id="KW-1185">Reference proteome</keyword>
<dbReference type="Pfam" id="PF11809">
    <property type="entry name" value="DUF3330"/>
    <property type="match status" value="1"/>
</dbReference>
<dbReference type="OrthoDB" id="9804951at2"/>
<name>A0A369CCN0_9GAMM</name>
<accession>A0A369CCN0</accession>
<proteinExistence type="predicted"/>
<dbReference type="EMBL" id="QPJY01000002">
    <property type="protein sequence ID" value="RCX31792.1"/>
    <property type="molecule type" value="Genomic_DNA"/>
</dbReference>
<sequence>MGGQTKNSQEKTVSCEVCMKEIPVSEAKTAEAVDYVAHFCGLECFEKWKHHENGEEEPRPGEEIE</sequence>
<evidence type="ECO:0000313" key="1">
    <source>
        <dbReference type="EMBL" id="RCX31792.1"/>
    </source>
</evidence>
<comment type="caution">
    <text evidence="1">The sequence shown here is derived from an EMBL/GenBank/DDBJ whole genome shotgun (WGS) entry which is preliminary data.</text>
</comment>
<dbReference type="InterPro" id="IPR021767">
    <property type="entry name" value="TnpM"/>
</dbReference>
<reference evidence="1 2" key="1">
    <citation type="submission" date="2018-07" db="EMBL/GenBank/DDBJ databases">
        <title>Genomic Encyclopedia of Type Strains, Phase IV (KMG-IV): sequencing the most valuable type-strain genomes for metagenomic binning, comparative biology and taxonomic classification.</title>
        <authorList>
            <person name="Goeker M."/>
        </authorList>
    </citation>
    <scope>NUCLEOTIDE SEQUENCE [LARGE SCALE GENOMIC DNA]</scope>
    <source>
        <strain evidence="1 2">DSM 26407</strain>
    </source>
</reference>
<gene>
    <name evidence="1" type="ORF">DFQ59_102139</name>
</gene>
<protein>
    <submittedName>
        <fullName evidence="1">Uncharacterized protein DUF3330</fullName>
    </submittedName>
</protein>
<dbReference type="AlphaFoldDB" id="A0A369CCN0"/>
<dbReference type="RefSeq" id="WP_114278636.1">
    <property type="nucleotide sequence ID" value="NZ_QPJY01000002.1"/>
</dbReference>